<keyword evidence="2" id="KW-1185">Reference proteome</keyword>
<dbReference type="OrthoDB" id="10600259at2759"/>
<dbReference type="Proteomes" id="UP001140513">
    <property type="component" value="Unassembled WGS sequence"/>
</dbReference>
<proteinExistence type="predicted"/>
<comment type="caution">
    <text evidence="1">The sequence shown here is derived from an EMBL/GenBank/DDBJ whole genome shotgun (WGS) entry which is preliminary data.</text>
</comment>
<dbReference type="AlphaFoldDB" id="A0A9W8X980"/>
<accession>A0A9W8X980</accession>
<dbReference type="RefSeq" id="XP_056065156.1">
    <property type="nucleotide sequence ID" value="XM_056221169.1"/>
</dbReference>
<gene>
    <name evidence="1" type="ORF">N0V89_012448</name>
</gene>
<sequence length="246" mass="28378">MAPADGSDLKGAPIHTLKPASASAMQKWAEDRIDVQTVSGEVNGTHREPMLINFSDLCPNLNIPPYILDEVVTFWYELRVAMTHGKRMIIKKAISSPEDAPLYKDYTGTMSGLVSLIHLHDASYALDDDFLKRLTTAALRERLISMEYDMTEWIEAMDNAYHRKPNCEKNILLRKIIFSSAIFIHDRVIPNAIEGASFLHQQFWHPDFAHDFLQGIVWYYTHYLPSMRMRDRVRMDSEFLKGLKEM</sequence>
<reference evidence="1" key="1">
    <citation type="submission" date="2022-10" db="EMBL/GenBank/DDBJ databases">
        <title>Tapping the CABI collections for fungal endophytes: first genome assemblies for Collariella, Neodidymelliopsis, Ascochyta clinopodiicola, Didymella pomorum, Didymosphaeria variabile, Neocosmospora piperis and Neocucurbitaria cava.</title>
        <authorList>
            <person name="Hill R."/>
        </authorList>
    </citation>
    <scope>NUCLEOTIDE SEQUENCE</scope>
    <source>
        <strain evidence="1">IMI 356815</strain>
    </source>
</reference>
<name>A0A9W8X980_9PLEO</name>
<evidence type="ECO:0000313" key="1">
    <source>
        <dbReference type="EMBL" id="KAJ4344704.1"/>
    </source>
</evidence>
<protein>
    <submittedName>
        <fullName evidence="1">Uncharacterized protein</fullName>
    </submittedName>
</protein>
<dbReference type="GeneID" id="80915978"/>
<dbReference type="EMBL" id="JAPEUX010000010">
    <property type="protein sequence ID" value="KAJ4344704.1"/>
    <property type="molecule type" value="Genomic_DNA"/>
</dbReference>
<evidence type="ECO:0000313" key="2">
    <source>
        <dbReference type="Proteomes" id="UP001140513"/>
    </source>
</evidence>
<organism evidence="1 2">
    <name type="scientific">Didymosphaeria variabile</name>
    <dbReference type="NCBI Taxonomy" id="1932322"/>
    <lineage>
        <taxon>Eukaryota</taxon>
        <taxon>Fungi</taxon>
        <taxon>Dikarya</taxon>
        <taxon>Ascomycota</taxon>
        <taxon>Pezizomycotina</taxon>
        <taxon>Dothideomycetes</taxon>
        <taxon>Pleosporomycetidae</taxon>
        <taxon>Pleosporales</taxon>
        <taxon>Massarineae</taxon>
        <taxon>Didymosphaeriaceae</taxon>
        <taxon>Didymosphaeria</taxon>
    </lineage>
</organism>